<evidence type="ECO:0000313" key="3">
    <source>
        <dbReference type="Proteomes" id="UP001235269"/>
    </source>
</evidence>
<dbReference type="PANTHER" id="PTHR45527:SF1">
    <property type="entry name" value="FATTY ACID SYNTHASE"/>
    <property type="match status" value="1"/>
</dbReference>
<dbReference type="CDD" id="cd02440">
    <property type="entry name" value="AdoMet_MTases"/>
    <property type="match status" value="1"/>
</dbReference>
<feature type="domain" description="Methyltransferase type 12" evidence="1">
    <location>
        <begin position="136"/>
        <end position="235"/>
    </location>
</feature>
<sequence>WRSDGVLDFLGRADHQVKIRGFRIEPGEVEAHILANVSISRAAVVPYNIGGTYDSLVAYVVLDTSKDDGNISSHIEDWSAVYDNVYSVLKQTTLLNDFSGWNSSSSQKPIPVTEMEQWRQDFVSIIQERTIGNIFEIGIGNGLIMSKVLPNCKSYAGVDISKDVIAKLDYWIKCNQGSTPPIKVRVSDASSAFESNSGQADTVIMNSVCQYFPSGEYAKSVIDKCIDNVSPGGRVIIGDVRNLELHDCFSAEIIQSRCPDNDPRAISLFDVKKLSQKDKELLFSPAFFHQLSRTRDDIAAVDVRLKEATYNNEISRYRYDVIIYKSPTSVYAPNEIQKDVWGASISSLADLASVLEVRKPDEILIEGIRNRLISISYDSAAKLGCYTIVSDAREVIPAEIVELARSFAYEARITWSARAPYGFDAILVKRKLTNGKCLIGRAWDVEECNARGVLTNDPARSGRGIEIISSLRNELATELPDYMVPAAIVVLDQLPLTPNGKLDR</sequence>
<reference evidence="2 3" key="1">
    <citation type="submission" date="2023-07" db="EMBL/GenBank/DDBJ databases">
        <title>Genomic Encyclopedia of Type Strains, Phase IV (KMG-IV): sequencing the most valuable type-strain genomes for metagenomic binning, comparative biology and taxonomic classification.</title>
        <authorList>
            <person name="Goeker M."/>
        </authorList>
    </citation>
    <scope>NUCLEOTIDE SEQUENCE [LARGE SCALE GENOMIC DNA]</scope>
    <source>
        <strain evidence="2 3">DSM 100301</strain>
    </source>
</reference>
<dbReference type="Pfam" id="PF08242">
    <property type="entry name" value="Methyltransf_12"/>
    <property type="match status" value="1"/>
</dbReference>
<dbReference type="SUPFAM" id="SSF56801">
    <property type="entry name" value="Acetyl-CoA synthetase-like"/>
    <property type="match status" value="1"/>
</dbReference>
<dbReference type="Proteomes" id="UP001235269">
    <property type="component" value="Unassembled WGS sequence"/>
</dbReference>
<dbReference type="EMBL" id="JAUSWH010000041">
    <property type="protein sequence ID" value="MDQ0458488.1"/>
    <property type="molecule type" value="Genomic_DNA"/>
</dbReference>
<dbReference type="RefSeq" id="WP_307160562.1">
    <property type="nucleotide sequence ID" value="NZ_JAUSWH010000041.1"/>
</dbReference>
<proteinExistence type="predicted"/>
<dbReference type="InterPro" id="IPR029063">
    <property type="entry name" value="SAM-dependent_MTases_sf"/>
</dbReference>
<dbReference type="InterPro" id="IPR013217">
    <property type="entry name" value="Methyltransf_12"/>
</dbReference>
<name>A0ABU0IJQ1_9HYPH</name>
<protein>
    <recommendedName>
        <fullName evidence="1">Methyltransferase type 12 domain-containing protein</fullName>
    </recommendedName>
</protein>
<dbReference type="Gene3D" id="3.40.50.150">
    <property type="entry name" value="Vaccinia Virus protein VP39"/>
    <property type="match status" value="1"/>
</dbReference>
<feature type="non-terminal residue" evidence="2">
    <location>
        <position position="504"/>
    </location>
</feature>
<dbReference type="InterPro" id="IPR045851">
    <property type="entry name" value="AMP-bd_C_sf"/>
</dbReference>
<dbReference type="SUPFAM" id="SSF53335">
    <property type="entry name" value="S-adenosyl-L-methionine-dependent methyltransferases"/>
    <property type="match status" value="1"/>
</dbReference>
<dbReference type="Gene3D" id="3.30.300.30">
    <property type="match status" value="2"/>
</dbReference>
<accession>A0ABU0IJQ1</accession>
<organism evidence="2 3">
    <name type="scientific">Rhizobium paknamense</name>
    <dbReference type="NCBI Taxonomy" id="1206817"/>
    <lineage>
        <taxon>Bacteria</taxon>
        <taxon>Pseudomonadati</taxon>
        <taxon>Pseudomonadota</taxon>
        <taxon>Alphaproteobacteria</taxon>
        <taxon>Hyphomicrobiales</taxon>
        <taxon>Rhizobiaceae</taxon>
        <taxon>Rhizobium/Agrobacterium group</taxon>
        <taxon>Rhizobium</taxon>
    </lineage>
</organism>
<comment type="caution">
    <text evidence="2">The sequence shown here is derived from an EMBL/GenBank/DDBJ whole genome shotgun (WGS) entry which is preliminary data.</text>
</comment>
<keyword evidence="3" id="KW-1185">Reference proteome</keyword>
<dbReference type="PANTHER" id="PTHR45527">
    <property type="entry name" value="NONRIBOSOMAL PEPTIDE SYNTHETASE"/>
    <property type="match status" value="1"/>
</dbReference>
<evidence type="ECO:0000259" key="1">
    <source>
        <dbReference type="Pfam" id="PF08242"/>
    </source>
</evidence>
<feature type="non-terminal residue" evidence="2">
    <location>
        <position position="1"/>
    </location>
</feature>
<evidence type="ECO:0000313" key="2">
    <source>
        <dbReference type="EMBL" id="MDQ0458488.1"/>
    </source>
</evidence>
<gene>
    <name evidence="2" type="ORF">QO005_004857</name>
</gene>